<feature type="compositionally biased region" description="Basic and acidic residues" evidence="1">
    <location>
        <begin position="15"/>
        <end position="24"/>
    </location>
</feature>
<gene>
    <name evidence="2" type="ORF">SCHPADRAFT_593514</name>
</gene>
<accession>A0A0H2RBL5</accession>
<dbReference type="EMBL" id="KQ086076">
    <property type="protein sequence ID" value="KLO08822.1"/>
    <property type="molecule type" value="Genomic_DNA"/>
</dbReference>
<proteinExistence type="predicted"/>
<organism evidence="2 3">
    <name type="scientific">Schizopora paradoxa</name>
    <dbReference type="NCBI Taxonomy" id="27342"/>
    <lineage>
        <taxon>Eukaryota</taxon>
        <taxon>Fungi</taxon>
        <taxon>Dikarya</taxon>
        <taxon>Basidiomycota</taxon>
        <taxon>Agaricomycotina</taxon>
        <taxon>Agaricomycetes</taxon>
        <taxon>Hymenochaetales</taxon>
        <taxon>Schizoporaceae</taxon>
        <taxon>Schizopora</taxon>
    </lineage>
</organism>
<dbReference type="InterPro" id="IPR032675">
    <property type="entry name" value="LRR_dom_sf"/>
</dbReference>
<evidence type="ECO:0000313" key="3">
    <source>
        <dbReference type="Proteomes" id="UP000053477"/>
    </source>
</evidence>
<dbReference type="Proteomes" id="UP000053477">
    <property type="component" value="Unassembled WGS sequence"/>
</dbReference>
<dbReference type="AlphaFoldDB" id="A0A0H2RBL5"/>
<dbReference type="Gene3D" id="1.20.1280.50">
    <property type="match status" value="1"/>
</dbReference>
<evidence type="ECO:0000313" key="2">
    <source>
        <dbReference type="EMBL" id="KLO08822.1"/>
    </source>
</evidence>
<dbReference type="OrthoDB" id="2646305at2759"/>
<feature type="region of interest" description="Disordered" evidence="1">
    <location>
        <begin position="1"/>
        <end position="34"/>
    </location>
</feature>
<keyword evidence="3" id="KW-1185">Reference proteome</keyword>
<reference evidence="2 3" key="1">
    <citation type="submission" date="2015-04" db="EMBL/GenBank/DDBJ databases">
        <title>Complete genome sequence of Schizopora paradoxa KUC8140, a cosmopolitan wood degrader in East Asia.</title>
        <authorList>
            <consortium name="DOE Joint Genome Institute"/>
            <person name="Min B."/>
            <person name="Park H."/>
            <person name="Jang Y."/>
            <person name="Kim J.-J."/>
            <person name="Kim K.H."/>
            <person name="Pangilinan J."/>
            <person name="Lipzen A."/>
            <person name="Riley R."/>
            <person name="Grigoriev I.V."/>
            <person name="Spatafora J.W."/>
            <person name="Choi I.-G."/>
        </authorList>
    </citation>
    <scope>NUCLEOTIDE SEQUENCE [LARGE SCALE GENOMIC DNA]</scope>
    <source>
        <strain evidence="2 3">KUC8140</strain>
    </source>
</reference>
<evidence type="ECO:0000256" key="1">
    <source>
        <dbReference type="SAM" id="MobiDB-lite"/>
    </source>
</evidence>
<dbReference type="InParanoid" id="A0A0H2RBL5"/>
<dbReference type="Gene3D" id="3.80.10.10">
    <property type="entry name" value="Ribonuclease Inhibitor"/>
    <property type="match status" value="1"/>
</dbReference>
<sequence>MKIATSPHSSADGFADVRDAEHPGASDADTPNSAISRSSFMTSLNPDILLEIFEHGCSTQALIVPKETTVPALVLSQVCKSWRSLILAQSSLWSSFAWGKDIVEGNFEGIITANERFVDLWDLYLSRSGQALLDVSLLLYNHDMSEAREYLLDSIFSKQNRLKRFRLYCAEWTLPEGKTYRLNSAPRLEYLHFQISNDGDGFESVSPDKVIVVDMSGFSMLQEVSLSDDVFIQAQEIGMESLRNAYIWPKEVVGAGSLAPRSLATSTSGLFHFLNIAPRLQSISFLINRPDIVPRSSRSQRLLLSHLREGKVFMETGNTEALDSLLGNLEMPSLESMWLGFHDHFRWEGVRRRWHLTNGLALKTLTYLNLSSARFQNPVDEEDLRTILQCTPALEKLEISMDEMTSQFVLLLTLQPMENAAGNLCTRLESLSLMAPLAVHRISSKKIVDLISSRWRPPQENHTELPPVDTDSPGLTEVLLQLKLEVGGPLVTDLRFIEPLSSFIRQGLRLQLFIPIPWQ</sequence>
<name>A0A0H2RBL5_9AGAM</name>
<protein>
    <submittedName>
        <fullName evidence="2">Uncharacterized protein</fullName>
    </submittedName>
</protein>